<accession>G1WB92</accession>
<reference evidence="2 3" key="1">
    <citation type="submission" date="2011-07" db="EMBL/GenBank/DDBJ databases">
        <title>The Genome Sequence of Prevotella oulorum F0390.</title>
        <authorList>
            <consortium name="The Broad Institute Genome Sequencing Platform"/>
            <consortium name="The Broad Institute Genome Sequencing Center for Infectious Disease"/>
            <person name="Earl A."/>
            <person name="Ward D."/>
            <person name="Feldgarden M."/>
            <person name="Gevers D."/>
            <person name="Izard J."/>
            <person name="Ganesan A."/>
            <person name="Baranova O.V."/>
            <person name="Blanton J.M."/>
            <person name="Tanner A.C."/>
            <person name="Dewhirst F.E."/>
            <person name="Young S.K."/>
            <person name="Zeng Q."/>
            <person name="Gargeya S."/>
            <person name="Fitzgerald M."/>
            <person name="Haas B."/>
            <person name="Abouelleil A."/>
            <person name="Alvarado L."/>
            <person name="Arachchi H.M."/>
            <person name="Berlin A."/>
            <person name="Brown A."/>
            <person name="Chapman S.B."/>
            <person name="Chen Z."/>
            <person name="Dunbar C."/>
            <person name="Freedman E."/>
            <person name="Gearin G."/>
            <person name="Gellesch M."/>
            <person name="Goldberg J."/>
            <person name="Griggs A."/>
            <person name="Gujja S."/>
            <person name="Heiman D."/>
            <person name="Howarth C."/>
            <person name="Larson L."/>
            <person name="Lui A."/>
            <person name="MacDonald P.J.P."/>
            <person name="Mehta T."/>
            <person name="Montmayeur A."/>
            <person name="Murphy C."/>
            <person name="Neiman D."/>
            <person name="Pearson M."/>
            <person name="Priest M."/>
            <person name="Roberts A."/>
            <person name="Saif S."/>
            <person name="Shea T."/>
            <person name="Shenoy N."/>
            <person name="Sisk P."/>
            <person name="Stolte C."/>
            <person name="Sykes S."/>
            <person name="Wortman J."/>
            <person name="Nusbaum C."/>
            <person name="Birren B."/>
        </authorList>
    </citation>
    <scope>NUCLEOTIDE SEQUENCE [LARGE SCALE GENOMIC DNA]</scope>
    <source>
        <strain evidence="2 3">F0390</strain>
    </source>
</reference>
<protein>
    <submittedName>
        <fullName evidence="2">Uncharacterized protein</fullName>
    </submittedName>
</protein>
<keyword evidence="1" id="KW-0812">Transmembrane</keyword>
<dbReference type="HOGENOM" id="CLU_168970_0_0_10"/>
<feature type="transmembrane region" description="Helical" evidence="1">
    <location>
        <begin position="65"/>
        <end position="86"/>
    </location>
</feature>
<dbReference type="Proteomes" id="UP000005141">
    <property type="component" value="Unassembled WGS sequence"/>
</dbReference>
<evidence type="ECO:0000313" key="3">
    <source>
        <dbReference type="Proteomes" id="UP000005141"/>
    </source>
</evidence>
<keyword evidence="1" id="KW-0472">Membrane</keyword>
<evidence type="ECO:0000256" key="1">
    <source>
        <dbReference type="SAM" id="Phobius"/>
    </source>
</evidence>
<proteinExistence type="predicted"/>
<gene>
    <name evidence="2" type="ORF">HMPREF9431_01093</name>
</gene>
<organism evidence="2 3">
    <name type="scientific">Segatella oulorum F0390</name>
    <dbReference type="NCBI Taxonomy" id="702438"/>
    <lineage>
        <taxon>Bacteria</taxon>
        <taxon>Pseudomonadati</taxon>
        <taxon>Bacteroidota</taxon>
        <taxon>Bacteroidia</taxon>
        <taxon>Bacteroidales</taxon>
        <taxon>Prevotellaceae</taxon>
        <taxon>Segatella</taxon>
    </lineage>
</organism>
<keyword evidence="1" id="KW-1133">Transmembrane helix</keyword>
<evidence type="ECO:0000313" key="2">
    <source>
        <dbReference type="EMBL" id="EGV32325.1"/>
    </source>
</evidence>
<feature type="transmembrane region" description="Helical" evidence="1">
    <location>
        <begin position="92"/>
        <end position="110"/>
    </location>
</feature>
<dbReference type="EMBL" id="ADGI01000036">
    <property type="protein sequence ID" value="EGV32325.1"/>
    <property type="molecule type" value="Genomic_DNA"/>
</dbReference>
<feature type="transmembrane region" description="Helical" evidence="1">
    <location>
        <begin position="7"/>
        <end position="27"/>
    </location>
</feature>
<sequence length="116" mass="14001">MILKKLISIVIGIFLYLTISNFFHYLYGGRWDISLGILYLYSDLQYTIGFVLIFLFYGENLFCKILFLFFSIILLSLYIYNWLIIYELPYERFLYIGLGLFVYIIELLYLKNYANE</sequence>
<comment type="caution">
    <text evidence="2">The sequence shown here is derived from an EMBL/GenBank/DDBJ whole genome shotgun (WGS) entry which is preliminary data.</text>
</comment>
<feature type="transmembrane region" description="Helical" evidence="1">
    <location>
        <begin position="33"/>
        <end position="58"/>
    </location>
</feature>
<name>G1WB92_9BACT</name>
<dbReference type="AlphaFoldDB" id="G1WB92"/>
<keyword evidence="3" id="KW-1185">Reference proteome</keyword>